<accession>A0A218P243</accession>
<dbReference type="AlphaFoldDB" id="A0A218P243"/>
<dbReference type="Proteomes" id="UP000197156">
    <property type="component" value="Chromosome"/>
</dbReference>
<name>A0A218P243_THECE</name>
<evidence type="ECO:0000313" key="2">
    <source>
        <dbReference type="Proteomes" id="UP000197156"/>
    </source>
</evidence>
<sequence length="67" mass="7180">MKSSDVPYREDVLQYVGTLKRTLHPELILLHGSVAGGTFGLGSDVDGLDRSHAPIDAKAYTPGRSRG</sequence>
<dbReference type="EMBL" id="CP014854">
    <property type="protein sequence ID" value="ASI98984.1"/>
    <property type="molecule type" value="Genomic_DNA"/>
</dbReference>
<protein>
    <submittedName>
        <fullName evidence="1">Uncharacterized protein</fullName>
    </submittedName>
</protein>
<dbReference type="InterPro" id="IPR043519">
    <property type="entry name" value="NT_sf"/>
</dbReference>
<keyword evidence="2" id="KW-1185">Reference proteome</keyword>
<proteinExistence type="predicted"/>
<reference evidence="1 2" key="1">
    <citation type="submission" date="2016-03" db="EMBL/GenBank/DDBJ databases">
        <title>Complete genome sequence of Thermococcus celer.</title>
        <authorList>
            <person name="Oger P.M."/>
        </authorList>
    </citation>
    <scope>NUCLEOTIDE SEQUENCE [LARGE SCALE GENOMIC DNA]</scope>
    <source>
        <strain evidence="1 2">Vu 13</strain>
    </source>
</reference>
<dbReference type="KEGG" id="tce:A3L02_05100"/>
<dbReference type="SUPFAM" id="SSF81301">
    <property type="entry name" value="Nucleotidyltransferase"/>
    <property type="match status" value="1"/>
</dbReference>
<dbReference type="GeneID" id="70363203"/>
<dbReference type="RefSeq" id="WP_237268650.1">
    <property type="nucleotide sequence ID" value="NZ_CP014854.1"/>
</dbReference>
<gene>
    <name evidence="1" type="ORF">A3L02_05100</name>
</gene>
<organism evidence="1 2">
    <name type="scientific">Thermococcus celer Vu 13 = JCM 8558</name>
    <dbReference type="NCBI Taxonomy" id="1293037"/>
    <lineage>
        <taxon>Archaea</taxon>
        <taxon>Methanobacteriati</taxon>
        <taxon>Methanobacteriota</taxon>
        <taxon>Thermococci</taxon>
        <taxon>Thermococcales</taxon>
        <taxon>Thermococcaceae</taxon>
        <taxon>Thermococcus</taxon>
    </lineage>
</organism>
<evidence type="ECO:0000313" key="1">
    <source>
        <dbReference type="EMBL" id="ASI98984.1"/>
    </source>
</evidence>